<protein>
    <recommendedName>
        <fullName evidence="2">WSC domain-containing protein</fullName>
    </recommendedName>
</protein>
<dbReference type="Pfam" id="PF01822">
    <property type="entry name" value="WSC"/>
    <property type="match status" value="1"/>
</dbReference>
<name>A0A559MJ87_9HELO</name>
<comment type="caution">
    <text evidence="3">The sequence shown here is derived from an EMBL/GenBank/DDBJ whole genome shotgun (WGS) entry which is preliminary data.</text>
</comment>
<gene>
    <name evidence="3" type="ORF">LAWI1_G004381</name>
</gene>
<evidence type="ECO:0000256" key="1">
    <source>
        <dbReference type="SAM" id="MobiDB-lite"/>
    </source>
</evidence>
<feature type="compositionally biased region" description="Low complexity" evidence="1">
    <location>
        <begin position="460"/>
        <end position="479"/>
    </location>
</feature>
<feature type="domain" description="WSC" evidence="2">
    <location>
        <begin position="354"/>
        <end position="442"/>
    </location>
</feature>
<dbReference type="SMART" id="SM00321">
    <property type="entry name" value="WSC"/>
    <property type="match status" value="1"/>
</dbReference>
<organism evidence="3 4">
    <name type="scientific">Lachnellula willkommii</name>
    <dbReference type="NCBI Taxonomy" id="215461"/>
    <lineage>
        <taxon>Eukaryota</taxon>
        <taxon>Fungi</taxon>
        <taxon>Dikarya</taxon>
        <taxon>Ascomycota</taxon>
        <taxon>Pezizomycotina</taxon>
        <taxon>Leotiomycetes</taxon>
        <taxon>Helotiales</taxon>
        <taxon>Lachnaceae</taxon>
        <taxon>Lachnellula</taxon>
    </lineage>
</organism>
<dbReference type="Proteomes" id="UP000315522">
    <property type="component" value="Unassembled WGS sequence"/>
</dbReference>
<dbReference type="AlphaFoldDB" id="A0A559MJ87"/>
<keyword evidence="4" id="KW-1185">Reference proteome</keyword>
<dbReference type="EMBL" id="QGML01000203">
    <property type="protein sequence ID" value="TVY93009.1"/>
    <property type="molecule type" value="Genomic_DNA"/>
</dbReference>
<sequence length="542" mass="56773">MPAAITVTEQYQPVSTCTPSNSRNKTVPSCSSYDFVSTVIPFMGGNGSMTVTKTDQILQLSHLSTVITSSVPCPTVAPKWGQNGTTSVLACTNTQLQTMVIDASCPFNQIGPLGIQGYSGSGLCQACAEDANGSQHQPVNVVKCLDGSCSTYVETWVSAKPASTSTSAVLFSSTKYCSSQGIYTIPVTTVCTPSGPGFTAPITSTFAVTTSVPSPQIIRITKTITFTFVGNAQALSGSSYISSAQVSTTASCPTNGQYTVPITKTFTAINPAFAAPVTTTIFYTTTVTNAPTNIDCTTAVTVVFPQIAASPTLTVASGTQVEKPPLKVPIFELDFNLVGLHSSFSTEIFVSIHVLKYIPERSPADAPDFSLTASTGAMTIELCESECVASGEPYSGLYQGDCFCASNLGSSEESGEACNLPCPGNKAEMCGGDSMGGRIRGRVSGGGKLYGVYACPVPTPTSTTSDEPSSTSSASTPDPSSDDDQEIQKRDLDADMDLEIMGTKKRAERTIRRGGMLRSLNKVEKGNLLAKKDFGIKKLFGM</sequence>
<evidence type="ECO:0000313" key="3">
    <source>
        <dbReference type="EMBL" id="TVY93009.1"/>
    </source>
</evidence>
<accession>A0A559MJ87</accession>
<proteinExistence type="predicted"/>
<reference evidence="3 4" key="1">
    <citation type="submission" date="2018-05" db="EMBL/GenBank/DDBJ databases">
        <title>Genome sequencing and assembly of the regulated plant pathogen Lachnellula willkommii and related sister species for the development of diagnostic species identification markers.</title>
        <authorList>
            <person name="Giroux E."/>
            <person name="Bilodeau G."/>
        </authorList>
    </citation>
    <scope>NUCLEOTIDE SEQUENCE [LARGE SCALE GENOMIC DNA]</scope>
    <source>
        <strain evidence="3 4">CBS 172.35</strain>
    </source>
</reference>
<evidence type="ECO:0000259" key="2">
    <source>
        <dbReference type="PROSITE" id="PS51212"/>
    </source>
</evidence>
<dbReference type="InterPro" id="IPR002889">
    <property type="entry name" value="WSC_carb-bd"/>
</dbReference>
<evidence type="ECO:0000313" key="4">
    <source>
        <dbReference type="Proteomes" id="UP000315522"/>
    </source>
</evidence>
<feature type="region of interest" description="Disordered" evidence="1">
    <location>
        <begin position="459"/>
        <end position="486"/>
    </location>
</feature>
<dbReference type="PROSITE" id="PS51212">
    <property type="entry name" value="WSC"/>
    <property type="match status" value="1"/>
</dbReference>